<evidence type="ECO:0000313" key="8">
    <source>
        <dbReference type="Proteomes" id="UP000261480"/>
    </source>
</evidence>
<keyword evidence="3 6" id="KW-0812">Transmembrane</keyword>
<accession>A0A3B3WSD4</accession>
<keyword evidence="4 6" id="KW-1133">Transmembrane helix</keyword>
<name>A0A3B3WSD4_9TELE</name>
<dbReference type="InterPro" id="IPR007593">
    <property type="entry name" value="CD225/Dispanin_fam"/>
</dbReference>
<dbReference type="GO" id="GO:0016020">
    <property type="term" value="C:membrane"/>
    <property type="evidence" value="ECO:0007669"/>
    <property type="project" value="UniProtKB-SubCell"/>
</dbReference>
<reference evidence="7" key="1">
    <citation type="submission" date="2025-08" db="UniProtKB">
        <authorList>
            <consortium name="Ensembl"/>
        </authorList>
    </citation>
    <scope>IDENTIFICATION</scope>
</reference>
<sequence>MYEKGPIFGVELCVSLGKNSDCPSTFFDRGSLKEQELPPPLRSYLCLTMLACFCPAYPVNIVALVFSVMSRNSYYQGDYDGSRRLGRSALYVSIASIIIGLLVIAVTCIVHFTTVSRTACNRNRWMMVSGPAHVTFPS</sequence>
<feature type="transmembrane region" description="Helical" evidence="6">
    <location>
        <begin position="41"/>
        <end position="68"/>
    </location>
</feature>
<dbReference type="AlphaFoldDB" id="A0A3B3WSD4"/>
<dbReference type="InterPro" id="IPR051423">
    <property type="entry name" value="CD225/Dispanin"/>
</dbReference>
<evidence type="ECO:0000256" key="4">
    <source>
        <dbReference type="ARBA" id="ARBA00022989"/>
    </source>
</evidence>
<proteinExistence type="inferred from homology"/>
<dbReference type="PANTHER" id="PTHR14948">
    <property type="entry name" value="NG5"/>
    <property type="match status" value="1"/>
</dbReference>
<dbReference type="PANTHER" id="PTHR14948:SF19">
    <property type="entry name" value="TRANSMEMBRANE PROTEIN 233"/>
    <property type="match status" value="1"/>
</dbReference>
<protein>
    <submittedName>
        <fullName evidence="7">Uncharacterized protein</fullName>
    </submittedName>
</protein>
<dbReference type="Pfam" id="PF04505">
    <property type="entry name" value="CD225"/>
    <property type="match status" value="1"/>
</dbReference>
<dbReference type="Proteomes" id="UP000261480">
    <property type="component" value="Unplaced"/>
</dbReference>
<comment type="subcellular location">
    <subcellularLocation>
        <location evidence="1">Membrane</location>
    </subcellularLocation>
</comment>
<evidence type="ECO:0000256" key="6">
    <source>
        <dbReference type="SAM" id="Phobius"/>
    </source>
</evidence>
<evidence type="ECO:0000256" key="2">
    <source>
        <dbReference type="ARBA" id="ARBA00006843"/>
    </source>
</evidence>
<comment type="similarity">
    <text evidence="2">Belongs to the CD225/Dispanin family.</text>
</comment>
<organism evidence="7 8">
    <name type="scientific">Poecilia mexicana</name>
    <dbReference type="NCBI Taxonomy" id="48701"/>
    <lineage>
        <taxon>Eukaryota</taxon>
        <taxon>Metazoa</taxon>
        <taxon>Chordata</taxon>
        <taxon>Craniata</taxon>
        <taxon>Vertebrata</taxon>
        <taxon>Euteleostomi</taxon>
        <taxon>Actinopterygii</taxon>
        <taxon>Neopterygii</taxon>
        <taxon>Teleostei</taxon>
        <taxon>Neoteleostei</taxon>
        <taxon>Acanthomorphata</taxon>
        <taxon>Ovalentaria</taxon>
        <taxon>Atherinomorphae</taxon>
        <taxon>Cyprinodontiformes</taxon>
        <taxon>Poeciliidae</taxon>
        <taxon>Poeciliinae</taxon>
        <taxon>Poecilia</taxon>
    </lineage>
</organism>
<keyword evidence="5 6" id="KW-0472">Membrane</keyword>
<evidence type="ECO:0000313" key="7">
    <source>
        <dbReference type="Ensembl" id="ENSPMEP00000005584.1"/>
    </source>
</evidence>
<dbReference type="Ensembl" id="ENSPMET00000007263.1">
    <property type="protein sequence ID" value="ENSPMEP00000005584.1"/>
    <property type="gene ID" value="ENSPMEG00000006972.1"/>
</dbReference>
<evidence type="ECO:0000256" key="1">
    <source>
        <dbReference type="ARBA" id="ARBA00004370"/>
    </source>
</evidence>
<evidence type="ECO:0000256" key="5">
    <source>
        <dbReference type="ARBA" id="ARBA00023136"/>
    </source>
</evidence>
<evidence type="ECO:0000256" key="3">
    <source>
        <dbReference type="ARBA" id="ARBA00022692"/>
    </source>
</evidence>
<feature type="transmembrane region" description="Helical" evidence="6">
    <location>
        <begin position="89"/>
        <end position="112"/>
    </location>
</feature>
<keyword evidence="8" id="KW-1185">Reference proteome</keyword>
<dbReference type="STRING" id="48701.ENSPMEP00000005584"/>
<reference evidence="7" key="2">
    <citation type="submission" date="2025-09" db="UniProtKB">
        <authorList>
            <consortium name="Ensembl"/>
        </authorList>
    </citation>
    <scope>IDENTIFICATION</scope>
</reference>